<feature type="compositionally biased region" description="Basic and acidic residues" evidence="1">
    <location>
        <begin position="267"/>
        <end position="309"/>
    </location>
</feature>
<feature type="compositionally biased region" description="Polar residues" evidence="1">
    <location>
        <begin position="134"/>
        <end position="145"/>
    </location>
</feature>
<evidence type="ECO:0000313" key="2">
    <source>
        <dbReference type="Proteomes" id="UP000695022"/>
    </source>
</evidence>
<proteinExistence type="predicted"/>
<accession>A0ABM1F3L5</accession>
<dbReference type="GeneID" id="106818881"/>
<name>A0ABM1F3L5_PRICU</name>
<dbReference type="Proteomes" id="UP000695022">
    <property type="component" value="Unplaced"/>
</dbReference>
<feature type="compositionally biased region" description="Basic and acidic residues" evidence="1">
    <location>
        <begin position="237"/>
        <end position="257"/>
    </location>
</feature>
<feature type="region of interest" description="Disordered" evidence="1">
    <location>
        <begin position="34"/>
        <end position="56"/>
    </location>
</feature>
<feature type="region of interest" description="Disordered" evidence="1">
    <location>
        <begin position="220"/>
        <end position="311"/>
    </location>
</feature>
<protein>
    <submittedName>
        <fullName evidence="3">Uncharacterized protein LOC106818881</fullName>
    </submittedName>
</protein>
<keyword evidence="2" id="KW-1185">Reference proteome</keyword>
<reference evidence="3" key="1">
    <citation type="submission" date="2025-08" db="UniProtKB">
        <authorList>
            <consortium name="RefSeq"/>
        </authorList>
    </citation>
    <scope>IDENTIFICATION</scope>
</reference>
<feature type="region of interest" description="Disordered" evidence="1">
    <location>
        <begin position="133"/>
        <end position="179"/>
    </location>
</feature>
<organism evidence="2 3">
    <name type="scientific">Priapulus caudatus</name>
    <name type="common">Priapulid worm</name>
    <dbReference type="NCBI Taxonomy" id="37621"/>
    <lineage>
        <taxon>Eukaryota</taxon>
        <taxon>Metazoa</taxon>
        <taxon>Ecdysozoa</taxon>
        <taxon>Scalidophora</taxon>
        <taxon>Priapulida</taxon>
        <taxon>Priapulimorpha</taxon>
        <taxon>Priapulimorphida</taxon>
        <taxon>Priapulidae</taxon>
        <taxon>Priapulus</taxon>
    </lineage>
</organism>
<dbReference type="RefSeq" id="XP_014679036.1">
    <property type="nucleotide sequence ID" value="XM_014823550.1"/>
</dbReference>
<evidence type="ECO:0000256" key="1">
    <source>
        <dbReference type="SAM" id="MobiDB-lite"/>
    </source>
</evidence>
<evidence type="ECO:0000313" key="3">
    <source>
        <dbReference type="RefSeq" id="XP_014679036.1"/>
    </source>
</evidence>
<gene>
    <name evidence="3" type="primary">LOC106818881</name>
</gene>
<sequence length="447" mass="48822">MQGTCGGSAARDDVPTLGKGIKVTRQKPEYDLNKNLASPALPSRGRIPVERPPTRPGAITMATRAVVDGNDVSRVWPPVANANSRSEIISNMSLTKNPANKYTVTIQSQSKPSLITPPVSKPSLMTWPPHRYSPMTQPLDKSSLITRPPDKSSAVRQPPGTHSLRSRPPDMLGRDSEKRSEYNIVIRSVCASIRPAGGAAERRCRAAAMHSHDSLYGIEELSRDDSPATRWRSGSVARDDSPATRWRSDSVARDDSPATRWRSGSVARDDSPATRWRSDSVARDDSPATRWRSDSVARDDSPATRRRMDSATQLLDLSTMSRSEPNLSTESTETLLEDMKIFALLETIQSEPNLADATVVPPTLTAHTHNQSQPLPTVYRHGHQVGLLETDIDAVSRSVVSLEEIYKSEPDLSQRAPLTTALLGGRRVRQAGGGGARALCIVKETHL</sequence>